<comment type="caution">
    <text evidence="3">The sequence shown here is derived from an EMBL/GenBank/DDBJ whole genome shotgun (WGS) entry which is preliminary data.</text>
</comment>
<proteinExistence type="predicted"/>
<name>A0A5A9GKM9_AZOLI</name>
<keyword evidence="1" id="KW-0812">Transmembrane</keyword>
<keyword evidence="1" id="KW-1133">Transmembrane helix</keyword>
<evidence type="ECO:0000313" key="4">
    <source>
        <dbReference type="Proteomes" id="UP000324927"/>
    </source>
</evidence>
<gene>
    <name evidence="3" type="ORF">FZ942_19105</name>
</gene>
<reference evidence="3 4" key="1">
    <citation type="submission" date="2019-08" db="EMBL/GenBank/DDBJ databases">
        <authorList>
            <person name="Grouzdev D."/>
            <person name="Tikhonova E."/>
            <person name="Kravchenko I."/>
        </authorList>
    </citation>
    <scope>NUCLEOTIDE SEQUENCE [LARGE SCALE GENOMIC DNA]</scope>
    <source>
        <strain evidence="3 4">59b</strain>
    </source>
</reference>
<sequence>MSRCLGTVIRIAAVRIAASCLWLVLACGLACGLAGEAAAHRRTAEQNSPGLRIPALTHGQMAVMADYRSRIVDLAARQTRTDETFRRLLNFVHLQYAACVWGWLPGSVTDETSPFNECSHAYLSATRALLLHMRSMDGDRSAVGSLIDRIDRDMLENSTALVLCLYSDESFNTADLIDPHWADVPFHGPSLGALLALVAGLAIGIGILAWSTRPMPRRAPATPNAFR</sequence>
<feature type="chain" id="PRO_5022893591" description="DUF2937 family protein" evidence="2">
    <location>
        <begin position="27"/>
        <end position="227"/>
    </location>
</feature>
<evidence type="ECO:0000256" key="1">
    <source>
        <dbReference type="SAM" id="Phobius"/>
    </source>
</evidence>
<dbReference type="EMBL" id="VTTN01000007">
    <property type="protein sequence ID" value="KAA0594913.1"/>
    <property type="molecule type" value="Genomic_DNA"/>
</dbReference>
<protein>
    <recommendedName>
        <fullName evidence="5">DUF2937 family protein</fullName>
    </recommendedName>
</protein>
<feature type="signal peptide" evidence="2">
    <location>
        <begin position="1"/>
        <end position="26"/>
    </location>
</feature>
<dbReference type="AlphaFoldDB" id="A0A5A9GKM9"/>
<keyword evidence="2" id="KW-0732">Signal</keyword>
<dbReference type="RefSeq" id="WP_149232670.1">
    <property type="nucleotide sequence ID" value="NZ_JALJXJ010000010.1"/>
</dbReference>
<dbReference type="Proteomes" id="UP000324927">
    <property type="component" value="Unassembled WGS sequence"/>
</dbReference>
<evidence type="ECO:0000256" key="2">
    <source>
        <dbReference type="SAM" id="SignalP"/>
    </source>
</evidence>
<evidence type="ECO:0008006" key="5">
    <source>
        <dbReference type="Google" id="ProtNLM"/>
    </source>
</evidence>
<evidence type="ECO:0000313" key="3">
    <source>
        <dbReference type="EMBL" id="KAA0594913.1"/>
    </source>
</evidence>
<dbReference type="PROSITE" id="PS51257">
    <property type="entry name" value="PROKAR_LIPOPROTEIN"/>
    <property type="match status" value="1"/>
</dbReference>
<feature type="transmembrane region" description="Helical" evidence="1">
    <location>
        <begin position="191"/>
        <end position="210"/>
    </location>
</feature>
<keyword evidence="1" id="KW-0472">Membrane</keyword>
<dbReference type="OrthoDB" id="7875723at2"/>
<accession>A0A5A9GKM9</accession>
<keyword evidence="4" id="KW-1185">Reference proteome</keyword>
<organism evidence="3 4">
    <name type="scientific">Azospirillum lipoferum</name>
    <dbReference type="NCBI Taxonomy" id="193"/>
    <lineage>
        <taxon>Bacteria</taxon>
        <taxon>Pseudomonadati</taxon>
        <taxon>Pseudomonadota</taxon>
        <taxon>Alphaproteobacteria</taxon>
        <taxon>Rhodospirillales</taxon>
        <taxon>Azospirillaceae</taxon>
        <taxon>Azospirillum</taxon>
    </lineage>
</organism>